<evidence type="ECO:0000313" key="2">
    <source>
        <dbReference type="Proteomes" id="UP000265520"/>
    </source>
</evidence>
<dbReference type="EMBL" id="LXQA010072064">
    <property type="protein sequence ID" value="MCI09279.1"/>
    <property type="molecule type" value="Genomic_DNA"/>
</dbReference>
<dbReference type="AlphaFoldDB" id="A0A392PCR4"/>
<comment type="caution">
    <text evidence="1">The sequence shown here is derived from an EMBL/GenBank/DDBJ whole genome shotgun (WGS) entry which is preliminary data.</text>
</comment>
<keyword evidence="2" id="KW-1185">Reference proteome</keyword>
<protein>
    <submittedName>
        <fullName evidence="1">IBR domain containing protein</fullName>
    </submittedName>
</protein>
<accession>A0A392PCR4</accession>
<reference evidence="1 2" key="1">
    <citation type="journal article" date="2018" name="Front. Plant Sci.">
        <title>Red Clover (Trifolium pratense) and Zigzag Clover (T. medium) - A Picture of Genomic Similarities and Differences.</title>
        <authorList>
            <person name="Dluhosova J."/>
            <person name="Istvanek J."/>
            <person name="Nedelnik J."/>
            <person name="Repkova J."/>
        </authorList>
    </citation>
    <scope>NUCLEOTIDE SEQUENCE [LARGE SCALE GENOMIC DNA]</scope>
    <source>
        <strain evidence="2">cv. 10/8</strain>
        <tissue evidence="1">Leaf</tissue>
    </source>
</reference>
<evidence type="ECO:0000313" key="1">
    <source>
        <dbReference type="EMBL" id="MCI09279.1"/>
    </source>
</evidence>
<dbReference type="Proteomes" id="UP000265520">
    <property type="component" value="Unassembled WGS sequence"/>
</dbReference>
<feature type="non-terminal residue" evidence="1">
    <location>
        <position position="88"/>
    </location>
</feature>
<organism evidence="1 2">
    <name type="scientific">Trifolium medium</name>
    <dbReference type="NCBI Taxonomy" id="97028"/>
    <lineage>
        <taxon>Eukaryota</taxon>
        <taxon>Viridiplantae</taxon>
        <taxon>Streptophyta</taxon>
        <taxon>Embryophyta</taxon>
        <taxon>Tracheophyta</taxon>
        <taxon>Spermatophyta</taxon>
        <taxon>Magnoliopsida</taxon>
        <taxon>eudicotyledons</taxon>
        <taxon>Gunneridae</taxon>
        <taxon>Pentapetalae</taxon>
        <taxon>rosids</taxon>
        <taxon>fabids</taxon>
        <taxon>Fabales</taxon>
        <taxon>Fabaceae</taxon>
        <taxon>Papilionoideae</taxon>
        <taxon>50 kb inversion clade</taxon>
        <taxon>NPAAA clade</taxon>
        <taxon>Hologalegina</taxon>
        <taxon>IRL clade</taxon>
        <taxon>Trifolieae</taxon>
        <taxon>Trifolium</taxon>
    </lineage>
</organism>
<sequence>MDSTEDLHFLLTAQRHELTAAESMESDLDFAYRLQLQEALAASLTNHPSSSTDVIFEEPIIDDAVFNATSLQLKELEKMETEMHDREQ</sequence>
<name>A0A392PCR4_9FABA</name>
<proteinExistence type="predicted"/>